<dbReference type="PROSITE" id="PS51318">
    <property type="entry name" value="TAT"/>
    <property type="match status" value="1"/>
</dbReference>
<comment type="similarity">
    <text evidence="1">Belongs to the cycloisomerase 2 family.</text>
</comment>
<protein>
    <submittedName>
        <fullName evidence="3">Lactonase family protein</fullName>
    </submittedName>
</protein>
<organism evidence="3 4">
    <name type="scientific">Actinomadura barringtoniae</name>
    <dbReference type="NCBI Taxonomy" id="1427535"/>
    <lineage>
        <taxon>Bacteria</taxon>
        <taxon>Bacillati</taxon>
        <taxon>Actinomycetota</taxon>
        <taxon>Actinomycetes</taxon>
        <taxon>Streptosporangiales</taxon>
        <taxon>Thermomonosporaceae</taxon>
        <taxon>Actinomadura</taxon>
    </lineage>
</organism>
<dbReference type="PANTHER" id="PTHR30344">
    <property type="entry name" value="6-PHOSPHOGLUCONOLACTONASE-RELATED"/>
    <property type="match status" value="1"/>
</dbReference>
<dbReference type="PANTHER" id="PTHR30344:SF1">
    <property type="entry name" value="6-PHOSPHOGLUCONOLACTONASE"/>
    <property type="match status" value="1"/>
</dbReference>
<evidence type="ECO:0000313" key="4">
    <source>
        <dbReference type="Proteomes" id="UP000669179"/>
    </source>
</evidence>
<name>A0A939PCA8_9ACTN</name>
<proteinExistence type="inferred from homology"/>
<evidence type="ECO:0000313" key="3">
    <source>
        <dbReference type="EMBL" id="MBO2449567.1"/>
    </source>
</evidence>
<dbReference type="GO" id="GO:0005829">
    <property type="term" value="C:cytosol"/>
    <property type="evidence" value="ECO:0007669"/>
    <property type="project" value="TreeGrafter"/>
</dbReference>
<dbReference type="GO" id="GO:0017057">
    <property type="term" value="F:6-phosphogluconolactonase activity"/>
    <property type="evidence" value="ECO:0007669"/>
    <property type="project" value="TreeGrafter"/>
</dbReference>
<dbReference type="InterPro" id="IPR006311">
    <property type="entry name" value="TAT_signal"/>
</dbReference>
<evidence type="ECO:0000256" key="1">
    <source>
        <dbReference type="ARBA" id="ARBA00005564"/>
    </source>
</evidence>
<dbReference type="RefSeq" id="WP_208257448.1">
    <property type="nucleotide sequence ID" value="NZ_JAGEOJ010000008.1"/>
</dbReference>
<dbReference type="EMBL" id="JAGEOJ010000008">
    <property type="protein sequence ID" value="MBO2449567.1"/>
    <property type="molecule type" value="Genomic_DNA"/>
</dbReference>
<sequence>MGTNGSTRRRFLGLMGGVMMGGPLMSAQASAKTSDGTKERLAYIGTYTDEGGRGVLLARADESGALMIEKALSDVERPSFLAAPPRGRRLYAVSEVAEGQVYALDVARDGSLNVLNHQPTHGDSPAHLSVHPSGRHLLSANFFGSDIAVHPIREDGSLGAASDVVAHEGSGPRPDQKAPHPHQIITDPAGRFILVTDLGNDTVYVYRLEDGRLHEHSTVKLTPGAGPRHMAFHPNGRTLYVICELDSTVVVLDYDGAHGRLEAGQVLSTVPEGAGDNYPGEILVSGDGRFVYGTNRGHDSVAVFTTGSGGRSLTLTGTVPCGGVWPRHMTLADRGRLMYVSNQKSGDVTSFHVDGAHLKPGAILKTPAPVCVLPRF</sequence>
<dbReference type="Proteomes" id="UP000669179">
    <property type="component" value="Unassembled WGS sequence"/>
</dbReference>
<accession>A0A939PCA8</accession>
<comment type="caution">
    <text evidence="3">The sequence shown here is derived from an EMBL/GenBank/DDBJ whole genome shotgun (WGS) entry which is preliminary data.</text>
</comment>
<dbReference type="Gene3D" id="2.130.10.10">
    <property type="entry name" value="YVTN repeat-like/Quinoprotein amine dehydrogenase"/>
    <property type="match status" value="1"/>
</dbReference>
<gene>
    <name evidence="3" type="ORF">J4573_20870</name>
</gene>
<dbReference type="Pfam" id="PF10282">
    <property type="entry name" value="Lactonase"/>
    <property type="match status" value="1"/>
</dbReference>
<feature type="region of interest" description="Disordered" evidence="2">
    <location>
        <begin position="164"/>
        <end position="183"/>
    </location>
</feature>
<dbReference type="AlphaFoldDB" id="A0A939PCA8"/>
<evidence type="ECO:0000256" key="2">
    <source>
        <dbReference type="SAM" id="MobiDB-lite"/>
    </source>
</evidence>
<dbReference type="InterPro" id="IPR015943">
    <property type="entry name" value="WD40/YVTN_repeat-like_dom_sf"/>
</dbReference>
<dbReference type="InterPro" id="IPR050282">
    <property type="entry name" value="Cycloisomerase_2"/>
</dbReference>
<reference evidence="3" key="1">
    <citation type="submission" date="2021-03" db="EMBL/GenBank/DDBJ databases">
        <authorList>
            <person name="Kanchanasin P."/>
            <person name="Saeng-In P."/>
            <person name="Phongsopitanun W."/>
            <person name="Yuki M."/>
            <person name="Kudo T."/>
            <person name="Ohkuma M."/>
            <person name="Tanasupawat S."/>
        </authorList>
    </citation>
    <scope>NUCLEOTIDE SEQUENCE</scope>
    <source>
        <strain evidence="3">GKU 128</strain>
    </source>
</reference>
<dbReference type="SUPFAM" id="SSF51004">
    <property type="entry name" value="C-terminal (heme d1) domain of cytochrome cd1-nitrite reductase"/>
    <property type="match status" value="1"/>
</dbReference>
<keyword evidence="4" id="KW-1185">Reference proteome</keyword>
<dbReference type="InterPro" id="IPR019405">
    <property type="entry name" value="Lactonase_7-beta_prop"/>
</dbReference>
<dbReference type="InterPro" id="IPR011048">
    <property type="entry name" value="Haem_d1_sf"/>
</dbReference>